<evidence type="ECO:0000259" key="2">
    <source>
        <dbReference type="SMART" id="SM00635"/>
    </source>
</evidence>
<dbReference type="PANTHER" id="PTHR23019:SF0">
    <property type="entry name" value="NUCLEAR PORE MEMBRANE GLYCOPROTEIN 210"/>
    <property type="match status" value="1"/>
</dbReference>
<feature type="domain" description="BIG2" evidence="2">
    <location>
        <begin position="274"/>
        <end position="349"/>
    </location>
</feature>
<accession>A0A7R7IBT9</accession>
<dbReference type="EMBL" id="AP024169">
    <property type="protein sequence ID" value="BCN29988.1"/>
    <property type="molecule type" value="Genomic_DNA"/>
</dbReference>
<feature type="domain" description="BIG2" evidence="2">
    <location>
        <begin position="357"/>
        <end position="434"/>
    </location>
</feature>
<protein>
    <recommendedName>
        <fullName evidence="2">BIG2 domain-containing protein</fullName>
    </recommendedName>
</protein>
<keyword evidence="4" id="KW-1185">Reference proteome</keyword>
<dbReference type="AlphaFoldDB" id="A0A7R7IBT9"/>
<dbReference type="SUPFAM" id="SSF89260">
    <property type="entry name" value="Collagen-binding domain"/>
    <property type="match status" value="2"/>
</dbReference>
<dbReference type="SUPFAM" id="SSF49373">
    <property type="entry name" value="Invasin/intimin cell-adhesion fragments"/>
    <property type="match status" value="4"/>
</dbReference>
<dbReference type="Gene3D" id="2.60.40.1080">
    <property type="match status" value="4"/>
</dbReference>
<dbReference type="RefSeq" id="WP_271715242.1">
    <property type="nucleotide sequence ID" value="NZ_AP024169.1"/>
</dbReference>
<dbReference type="InterPro" id="IPR008964">
    <property type="entry name" value="Invasin/intimin_cell_adhesion"/>
</dbReference>
<proteinExistence type="predicted"/>
<dbReference type="InterPro" id="IPR045197">
    <property type="entry name" value="NUP210-like"/>
</dbReference>
<dbReference type="Proteomes" id="UP000595897">
    <property type="component" value="Chromosome"/>
</dbReference>
<dbReference type="SMART" id="SM00635">
    <property type="entry name" value="BID_2"/>
    <property type="match status" value="4"/>
</dbReference>
<evidence type="ECO:0000313" key="4">
    <source>
        <dbReference type="Proteomes" id="UP000595897"/>
    </source>
</evidence>
<evidence type="ECO:0000256" key="1">
    <source>
        <dbReference type="SAM" id="MobiDB-lite"/>
    </source>
</evidence>
<dbReference type="InterPro" id="IPR003343">
    <property type="entry name" value="Big_2"/>
</dbReference>
<dbReference type="KEGG" id="ahb:bsdtb5_12830"/>
<evidence type="ECO:0000313" key="3">
    <source>
        <dbReference type="EMBL" id="BCN29988.1"/>
    </source>
</evidence>
<reference evidence="3 4" key="1">
    <citation type="submission" date="2020-11" db="EMBL/GenBank/DDBJ databases">
        <title>Draft genome sequencing of a Lachnospiraceae strain isolated from anoxic soil subjected to BSD treatment.</title>
        <authorList>
            <person name="Uek A."/>
            <person name="Tonouchi A."/>
        </authorList>
    </citation>
    <scope>NUCLEOTIDE SEQUENCE [LARGE SCALE GENOMIC DNA]</scope>
    <source>
        <strain evidence="3 4">TB5</strain>
    </source>
</reference>
<dbReference type="Pfam" id="PF02368">
    <property type="entry name" value="Big_2"/>
    <property type="match status" value="4"/>
</dbReference>
<feature type="region of interest" description="Disordered" evidence="1">
    <location>
        <begin position="528"/>
        <end position="554"/>
    </location>
</feature>
<dbReference type="PANTHER" id="PTHR23019">
    <property type="entry name" value="NUCLEAR PORE MEMBRANE GLYCOPROTEIN GP210-RELATED"/>
    <property type="match status" value="1"/>
</dbReference>
<feature type="domain" description="BIG2" evidence="2">
    <location>
        <begin position="558"/>
        <end position="632"/>
    </location>
</feature>
<sequence>MKYNGKKILKHLLIINSMMLFLLFTSKNIAFSSEINAGESSEKAITIDTENKMNIGNFKNNTSVCYYKVTLLKDGQLKINLKSYLVNEIKVDILSSNQELLKTTTCVYDNKKQVGVLEDSSYYDAGIYYIRLQKVFADGEGKYELSTKFFNSNTIDKEPNNDITKAQKLTMQKKVTGLITFSDKSDYFYVDVTNEKNLKINIAPQFDVSFIVTILDKNGNKIESGTASYSSSSKKLVEYQFSAKNPDSRYYIYIQEVDSKNTGKYTVKTSGDVKIDSISLIPSRVSIHIGEKTKLVAYISPKNANEGYSFSSSNKSVATVSKNGTIVGKKVGKATITVKSKSGKVVSKRVVTVKCIRVKSVNLNVTNKTLKVGQKYQLKATVSPRKATNKKITWKSSHPSIAKVSSNGKVTAIKPGTATITVTSKDGSHKRQCRIKVYRPVKSVQLSSKTKTLTEGQSVRINAIVKPSNATIKAVSYHTSNSNIVSVSSKGVITAKRAGTAIITVTTKDGKKKATCKVYVKEKVVVQQPTKTSEKDDKQNTSSGKSKAKTKTDTKTVKVSDISVEGCSLSVGETKKISVSISPSNASNKKVTYKSNNSNVVTVSSNGVVKGISRGVATITVTSSDGVTSFCTVVVK</sequence>
<dbReference type="Gene3D" id="2.60.120.380">
    <property type="match status" value="2"/>
</dbReference>
<name>A0A7R7IBT9_9FIRM</name>
<feature type="domain" description="BIG2" evidence="2">
    <location>
        <begin position="440"/>
        <end position="517"/>
    </location>
</feature>
<gene>
    <name evidence="3" type="ORF">bsdtb5_12830</name>
</gene>
<organism evidence="3 4">
    <name type="scientific">Anaeromicropila herbilytica</name>
    <dbReference type="NCBI Taxonomy" id="2785025"/>
    <lineage>
        <taxon>Bacteria</taxon>
        <taxon>Bacillati</taxon>
        <taxon>Bacillota</taxon>
        <taxon>Clostridia</taxon>
        <taxon>Lachnospirales</taxon>
        <taxon>Lachnospiraceae</taxon>
        <taxon>Anaeromicropila</taxon>
    </lineage>
</organism>